<reference evidence="2 3" key="1">
    <citation type="submission" date="2015-09" db="EMBL/GenBank/DDBJ databases">
        <authorList>
            <consortium name="Pathogen Informatics"/>
        </authorList>
    </citation>
    <scope>NUCLEOTIDE SEQUENCE [LARGE SCALE GENOMIC DNA]</scope>
    <source>
        <strain evidence="2 3">2789STDY5834911</strain>
    </source>
</reference>
<keyword evidence="1" id="KW-1133">Transmembrane helix</keyword>
<evidence type="ECO:0000313" key="3">
    <source>
        <dbReference type="Proteomes" id="UP000095712"/>
    </source>
</evidence>
<gene>
    <name evidence="2" type="ORF">ERS852523_03483</name>
</gene>
<protein>
    <recommendedName>
        <fullName evidence="4">Alpha/beta hydrolase</fullName>
    </recommendedName>
</protein>
<feature type="transmembrane region" description="Helical" evidence="1">
    <location>
        <begin position="6"/>
        <end position="22"/>
    </location>
</feature>
<evidence type="ECO:0000313" key="2">
    <source>
        <dbReference type="EMBL" id="CUP97763.1"/>
    </source>
</evidence>
<sequence length="109" mass="13093">MWVLYFLSFLVIIHILIARLFYHKRFGHRIECSEEKMLEVALKYPQLKYVSIKVKSGISVLNCSMYYHSELRKADELVIIVHGYGNTHVDYMDEIYYFCRMGYDVLERV</sequence>
<dbReference type="OrthoDB" id="9806902at2"/>
<name>A0A174SJ68_9FIRM</name>
<dbReference type="Proteomes" id="UP000095712">
    <property type="component" value="Unassembled WGS sequence"/>
</dbReference>
<dbReference type="SUPFAM" id="SSF53474">
    <property type="entry name" value="alpha/beta-Hydrolases"/>
    <property type="match status" value="1"/>
</dbReference>
<dbReference type="InterPro" id="IPR029058">
    <property type="entry name" value="AB_hydrolase_fold"/>
</dbReference>
<organism evidence="2 3">
    <name type="scientific">Blautia wexlerae</name>
    <dbReference type="NCBI Taxonomy" id="418240"/>
    <lineage>
        <taxon>Bacteria</taxon>
        <taxon>Bacillati</taxon>
        <taxon>Bacillota</taxon>
        <taxon>Clostridia</taxon>
        <taxon>Lachnospirales</taxon>
        <taxon>Lachnospiraceae</taxon>
        <taxon>Blautia</taxon>
    </lineage>
</organism>
<proteinExistence type="predicted"/>
<dbReference type="EMBL" id="CZAW01000052">
    <property type="protein sequence ID" value="CUP97763.1"/>
    <property type="molecule type" value="Genomic_DNA"/>
</dbReference>
<dbReference type="RefSeq" id="WP_055153157.1">
    <property type="nucleotide sequence ID" value="NZ_CZAW01000052.1"/>
</dbReference>
<dbReference type="AlphaFoldDB" id="A0A174SJ68"/>
<evidence type="ECO:0000256" key="1">
    <source>
        <dbReference type="SAM" id="Phobius"/>
    </source>
</evidence>
<keyword evidence="1" id="KW-0472">Membrane</keyword>
<evidence type="ECO:0008006" key="4">
    <source>
        <dbReference type="Google" id="ProtNLM"/>
    </source>
</evidence>
<keyword evidence="1" id="KW-0812">Transmembrane</keyword>
<accession>A0A174SJ68</accession>